<keyword evidence="1" id="KW-0472">Membrane</keyword>
<feature type="transmembrane region" description="Helical" evidence="1">
    <location>
        <begin position="133"/>
        <end position="152"/>
    </location>
</feature>
<dbReference type="InterPro" id="IPR010331">
    <property type="entry name" value="ExoD"/>
</dbReference>
<dbReference type="EMBL" id="JAVRHL010000002">
    <property type="protein sequence ID" value="MDT0682337.1"/>
    <property type="molecule type" value="Genomic_DNA"/>
</dbReference>
<gene>
    <name evidence="2" type="ORF">RM543_06555</name>
</gene>
<evidence type="ECO:0000256" key="1">
    <source>
        <dbReference type="SAM" id="Phobius"/>
    </source>
</evidence>
<accession>A0ABU3DF78</accession>
<dbReference type="PANTHER" id="PTHR41795:SF1">
    <property type="entry name" value="EXOPOLYSACCHARIDE SYNTHESIS PROTEIN"/>
    <property type="match status" value="1"/>
</dbReference>
<dbReference type="RefSeq" id="WP_311690095.1">
    <property type="nucleotide sequence ID" value="NZ_JAVRHL010000002.1"/>
</dbReference>
<organism evidence="2 3">
    <name type="scientific">Tropicimonas omnivorans</name>
    <dbReference type="NCBI Taxonomy" id="3075590"/>
    <lineage>
        <taxon>Bacteria</taxon>
        <taxon>Pseudomonadati</taxon>
        <taxon>Pseudomonadota</taxon>
        <taxon>Alphaproteobacteria</taxon>
        <taxon>Rhodobacterales</taxon>
        <taxon>Roseobacteraceae</taxon>
        <taxon>Tropicimonas</taxon>
    </lineage>
</organism>
<sequence>MTMTLTQRPVITDSAPHGIREVLARLDGLTGMDSVSVRDIVAAFGRDAFLPLMMIPALVVVSPLSGVPLLPTFCGLIVALVALQHLVGRHSLWLPGFITRRQVAGARLHRAVVRLENSASWVDRHSRDRLQTLVRPPGATIAVALAALSGATMPFLELIPFSSSLLGVAIVLIAAGLLARDGLFVLLAFPFIAMAGSIPIAVLAGVLSTL</sequence>
<name>A0ABU3DF78_9RHOB</name>
<keyword evidence="1" id="KW-1133">Transmembrane helix</keyword>
<feature type="transmembrane region" description="Helical" evidence="1">
    <location>
        <begin position="185"/>
        <end position="207"/>
    </location>
</feature>
<dbReference type="PANTHER" id="PTHR41795">
    <property type="entry name" value="EXOPOLYSACCHARIDE SYNTHESIS PROTEIN"/>
    <property type="match status" value="1"/>
</dbReference>
<dbReference type="Pfam" id="PF06055">
    <property type="entry name" value="ExoD"/>
    <property type="match status" value="1"/>
</dbReference>
<reference evidence="2 3" key="1">
    <citation type="submission" date="2023-09" db="EMBL/GenBank/DDBJ databases">
        <authorList>
            <person name="Rey-Velasco X."/>
        </authorList>
    </citation>
    <scope>NUCLEOTIDE SEQUENCE [LARGE SCALE GENOMIC DNA]</scope>
    <source>
        <strain evidence="2 3">F158</strain>
    </source>
</reference>
<feature type="transmembrane region" description="Helical" evidence="1">
    <location>
        <begin position="54"/>
        <end position="83"/>
    </location>
</feature>
<evidence type="ECO:0000313" key="3">
    <source>
        <dbReference type="Proteomes" id="UP001265259"/>
    </source>
</evidence>
<keyword evidence="1" id="KW-0812">Transmembrane</keyword>
<evidence type="ECO:0000313" key="2">
    <source>
        <dbReference type="EMBL" id="MDT0682337.1"/>
    </source>
</evidence>
<keyword evidence="3" id="KW-1185">Reference proteome</keyword>
<feature type="transmembrane region" description="Helical" evidence="1">
    <location>
        <begin position="158"/>
        <end position="178"/>
    </location>
</feature>
<proteinExistence type="predicted"/>
<protein>
    <submittedName>
        <fullName evidence="2">Exopolysaccharide biosynthesis protein</fullName>
    </submittedName>
</protein>
<dbReference type="Proteomes" id="UP001265259">
    <property type="component" value="Unassembled WGS sequence"/>
</dbReference>
<comment type="caution">
    <text evidence="2">The sequence shown here is derived from an EMBL/GenBank/DDBJ whole genome shotgun (WGS) entry which is preliminary data.</text>
</comment>
<dbReference type="PIRSF" id="PIRSF033239">
    <property type="entry name" value="ExoD"/>
    <property type="match status" value="1"/>
</dbReference>